<evidence type="ECO:0000313" key="5">
    <source>
        <dbReference type="EMBL" id="RVW88333.1"/>
    </source>
</evidence>
<gene>
    <name evidence="5" type="primary">NUP43_2</name>
    <name evidence="5" type="ORF">CK203_040985</name>
</gene>
<name>A0A438HV29_VITVI</name>
<evidence type="ECO:0000313" key="6">
    <source>
        <dbReference type="Proteomes" id="UP000288805"/>
    </source>
</evidence>
<comment type="subcellular location">
    <subcellularLocation>
        <location evidence="1">Nucleus</location>
    </subcellularLocation>
</comment>
<dbReference type="EMBL" id="QGNW01000174">
    <property type="protein sequence ID" value="RVW88333.1"/>
    <property type="molecule type" value="Genomic_DNA"/>
</dbReference>
<sequence>MATTKAPPSHSLQIHRLPQSQYIDAVRFLPAFSGLDRFAVLALFDTHSSSPSLQIHSLPKSTPPSLNLQSSLSLSSRVSSLSLSLSAHKPLIAASTFSGSLHILLLDFDASVQSEFSVPEKSLHVGAISCVDLQESGVECVSVGEDGRVNLVAFGDGSRLSYRRVWDSDGLVSYTAAKWASPTEFATGGFGFGLQWWDLRKPGGPVSQFKGNCISQKFAEKLSDSKKIPFAFSKSCKQPNKPQQDGAPDNLGGASAFCEVIYKLEVSEENHCTNKKPLLVLLTISQLEASLGMQKRNKDEILPYLIALRLGKIPFGALFKDLEEQGCFYY</sequence>
<evidence type="ECO:0000256" key="4">
    <source>
        <dbReference type="ARBA" id="ARBA00023242"/>
    </source>
</evidence>
<dbReference type="PANTHER" id="PTHR22652">
    <property type="entry name" value="NUCLEOPORIN NUP43"/>
    <property type="match status" value="1"/>
</dbReference>
<dbReference type="PANTHER" id="PTHR22652:SF0">
    <property type="entry name" value="NUCLEOPORIN NUP43"/>
    <property type="match status" value="1"/>
</dbReference>
<reference evidence="5 6" key="1">
    <citation type="journal article" date="2018" name="PLoS Genet.">
        <title>Population sequencing reveals clonal diversity and ancestral inbreeding in the grapevine cultivar Chardonnay.</title>
        <authorList>
            <person name="Roach M.J."/>
            <person name="Johnson D.L."/>
            <person name="Bohlmann J."/>
            <person name="van Vuuren H.J."/>
            <person name="Jones S.J."/>
            <person name="Pretorius I.S."/>
            <person name="Schmidt S.A."/>
            <person name="Borneman A.R."/>
        </authorList>
    </citation>
    <scope>NUCLEOTIDE SEQUENCE [LARGE SCALE GENOMIC DNA]</scope>
    <source>
        <strain evidence="6">cv. Chardonnay</strain>
        <tissue evidence="5">Leaf</tissue>
    </source>
</reference>
<dbReference type="InterPro" id="IPR036322">
    <property type="entry name" value="WD40_repeat_dom_sf"/>
</dbReference>
<proteinExistence type="predicted"/>
<keyword evidence="3" id="KW-0677">Repeat</keyword>
<keyword evidence="4" id="KW-0539">Nucleus</keyword>
<evidence type="ECO:0000256" key="3">
    <source>
        <dbReference type="ARBA" id="ARBA00022737"/>
    </source>
</evidence>
<dbReference type="Gene3D" id="2.130.10.10">
    <property type="entry name" value="YVTN repeat-like/Quinoprotein amine dehydrogenase"/>
    <property type="match status" value="1"/>
</dbReference>
<accession>A0A438HV29</accession>
<evidence type="ECO:0000256" key="2">
    <source>
        <dbReference type="ARBA" id="ARBA00022574"/>
    </source>
</evidence>
<comment type="caution">
    <text evidence="5">The sequence shown here is derived from an EMBL/GenBank/DDBJ whole genome shotgun (WGS) entry which is preliminary data.</text>
</comment>
<protein>
    <submittedName>
        <fullName evidence="5">Nuclear pore complex protein NUP43</fullName>
    </submittedName>
</protein>
<dbReference type="SUPFAM" id="SSF50978">
    <property type="entry name" value="WD40 repeat-like"/>
    <property type="match status" value="1"/>
</dbReference>
<dbReference type="Proteomes" id="UP000288805">
    <property type="component" value="Unassembled WGS sequence"/>
</dbReference>
<keyword evidence="2" id="KW-0853">WD repeat</keyword>
<dbReference type="AlphaFoldDB" id="A0A438HV29"/>
<dbReference type="InterPro" id="IPR015943">
    <property type="entry name" value="WD40/YVTN_repeat-like_dom_sf"/>
</dbReference>
<evidence type="ECO:0000256" key="1">
    <source>
        <dbReference type="ARBA" id="ARBA00004123"/>
    </source>
</evidence>
<dbReference type="GO" id="GO:0005634">
    <property type="term" value="C:nucleus"/>
    <property type="evidence" value="ECO:0007669"/>
    <property type="project" value="UniProtKB-SubCell"/>
</dbReference>
<organism evidence="5 6">
    <name type="scientific">Vitis vinifera</name>
    <name type="common">Grape</name>
    <dbReference type="NCBI Taxonomy" id="29760"/>
    <lineage>
        <taxon>Eukaryota</taxon>
        <taxon>Viridiplantae</taxon>
        <taxon>Streptophyta</taxon>
        <taxon>Embryophyta</taxon>
        <taxon>Tracheophyta</taxon>
        <taxon>Spermatophyta</taxon>
        <taxon>Magnoliopsida</taxon>
        <taxon>eudicotyledons</taxon>
        <taxon>Gunneridae</taxon>
        <taxon>Pentapetalae</taxon>
        <taxon>rosids</taxon>
        <taxon>Vitales</taxon>
        <taxon>Vitaceae</taxon>
        <taxon>Viteae</taxon>
        <taxon>Vitis</taxon>
    </lineage>
</organism>